<evidence type="ECO:0000313" key="1">
    <source>
        <dbReference type="EMBL" id="KAH7903093.1"/>
    </source>
</evidence>
<gene>
    <name evidence="1" type="ORF">BJ138DRAFT_1168576</name>
</gene>
<comment type="caution">
    <text evidence="1">The sequence shown here is derived from an EMBL/GenBank/DDBJ whole genome shotgun (WGS) entry which is preliminary data.</text>
</comment>
<evidence type="ECO:0000313" key="2">
    <source>
        <dbReference type="Proteomes" id="UP000790377"/>
    </source>
</evidence>
<sequence>VFAGNLAYTTTDEGLKAFFAPVQEDILSASVILRGTRSAGYGFVSLSTAAAADKAVAALDSQELDGRKIIVELAKPAEAKAPRTKEGQDGAKKEKKAKRRPGRRGAKAVPGEVSEAEANGSGAGEPAAEGGEGEGATDEAAKPKKKKKARKPKRKTPAGDASQEAPADSTAPADETATPPKKEKAARPKKPRAPRPRPTGEPPAGTPSKSMLFVANLGFTTDDAGLAALFTDVGVAVVSARVVRRRWGTPRRSKGYGFVDVGGEEEQARAIELVSGQEVEGRAVVVKVAVNAVRDEEGDAAEDKEEAVVEAAPEAA</sequence>
<reference evidence="1" key="1">
    <citation type="journal article" date="2021" name="New Phytol.">
        <title>Evolutionary innovations through gain and loss of genes in the ectomycorrhizal Boletales.</title>
        <authorList>
            <person name="Wu G."/>
            <person name="Miyauchi S."/>
            <person name="Morin E."/>
            <person name="Kuo A."/>
            <person name="Drula E."/>
            <person name="Varga T."/>
            <person name="Kohler A."/>
            <person name="Feng B."/>
            <person name="Cao Y."/>
            <person name="Lipzen A."/>
            <person name="Daum C."/>
            <person name="Hundley H."/>
            <person name="Pangilinan J."/>
            <person name="Johnson J."/>
            <person name="Barry K."/>
            <person name="LaButti K."/>
            <person name="Ng V."/>
            <person name="Ahrendt S."/>
            <person name="Min B."/>
            <person name="Choi I.G."/>
            <person name="Park H."/>
            <person name="Plett J.M."/>
            <person name="Magnuson J."/>
            <person name="Spatafora J.W."/>
            <person name="Nagy L.G."/>
            <person name="Henrissat B."/>
            <person name="Grigoriev I.V."/>
            <person name="Yang Z.L."/>
            <person name="Xu J."/>
            <person name="Martin F.M."/>
        </authorList>
    </citation>
    <scope>NUCLEOTIDE SEQUENCE</scope>
    <source>
        <strain evidence="1">ATCC 28755</strain>
    </source>
</reference>
<proteinExistence type="predicted"/>
<feature type="non-terminal residue" evidence="1">
    <location>
        <position position="1"/>
    </location>
</feature>
<organism evidence="1 2">
    <name type="scientific">Hygrophoropsis aurantiaca</name>
    <dbReference type="NCBI Taxonomy" id="72124"/>
    <lineage>
        <taxon>Eukaryota</taxon>
        <taxon>Fungi</taxon>
        <taxon>Dikarya</taxon>
        <taxon>Basidiomycota</taxon>
        <taxon>Agaricomycotina</taxon>
        <taxon>Agaricomycetes</taxon>
        <taxon>Agaricomycetidae</taxon>
        <taxon>Boletales</taxon>
        <taxon>Coniophorineae</taxon>
        <taxon>Hygrophoropsidaceae</taxon>
        <taxon>Hygrophoropsis</taxon>
    </lineage>
</organism>
<name>A0ACB7ZQQ5_9AGAM</name>
<accession>A0ACB7ZQQ5</accession>
<protein>
    <submittedName>
        <fullName evidence="1">RNA-binding domain-containing protein</fullName>
    </submittedName>
</protein>
<dbReference type="EMBL" id="MU269226">
    <property type="protein sequence ID" value="KAH7903093.1"/>
    <property type="molecule type" value="Genomic_DNA"/>
</dbReference>
<dbReference type="Proteomes" id="UP000790377">
    <property type="component" value="Unassembled WGS sequence"/>
</dbReference>
<keyword evidence="2" id="KW-1185">Reference proteome</keyword>